<reference evidence="1 2" key="2">
    <citation type="journal article" date="2022" name="Mol. Ecol. Resour.">
        <title>The genomes of chicory, endive, great burdock and yacon provide insights into Asteraceae paleo-polyploidization history and plant inulin production.</title>
        <authorList>
            <person name="Fan W."/>
            <person name="Wang S."/>
            <person name="Wang H."/>
            <person name="Wang A."/>
            <person name="Jiang F."/>
            <person name="Liu H."/>
            <person name="Zhao H."/>
            <person name="Xu D."/>
            <person name="Zhang Y."/>
        </authorList>
    </citation>
    <scope>NUCLEOTIDE SEQUENCE [LARGE SCALE GENOMIC DNA]</scope>
    <source>
        <strain evidence="2">cv. Punajuju</strain>
        <tissue evidence="1">Leaves</tissue>
    </source>
</reference>
<evidence type="ECO:0000313" key="1">
    <source>
        <dbReference type="EMBL" id="KAI3720852.1"/>
    </source>
</evidence>
<proteinExistence type="predicted"/>
<reference evidence="2" key="1">
    <citation type="journal article" date="2022" name="Mol. Ecol. Resour.">
        <title>The genomes of chicory, endive, great burdock and yacon provide insights into Asteraceae palaeo-polyploidization history and plant inulin production.</title>
        <authorList>
            <person name="Fan W."/>
            <person name="Wang S."/>
            <person name="Wang H."/>
            <person name="Wang A."/>
            <person name="Jiang F."/>
            <person name="Liu H."/>
            <person name="Zhao H."/>
            <person name="Xu D."/>
            <person name="Zhang Y."/>
        </authorList>
    </citation>
    <scope>NUCLEOTIDE SEQUENCE [LARGE SCALE GENOMIC DNA]</scope>
    <source>
        <strain evidence="2">cv. Punajuju</strain>
    </source>
</reference>
<dbReference type="EMBL" id="CM042014">
    <property type="protein sequence ID" value="KAI3720852.1"/>
    <property type="molecule type" value="Genomic_DNA"/>
</dbReference>
<protein>
    <submittedName>
        <fullName evidence="1">Uncharacterized protein</fullName>
    </submittedName>
</protein>
<keyword evidence="2" id="KW-1185">Reference proteome</keyword>
<accession>A0ACB9BFL3</accession>
<comment type="caution">
    <text evidence="1">The sequence shown here is derived from an EMBL/GenBank/DDBJ whole genome shotgun (WGS) entry which is preliminary data.</text>
</comment>
<organism evidence="1 2">
    <name type="scientific">Cichorium intybus</name>
    <name type="common">Chicory</name>
    <dbReference type="NCBI Taxonomy" id="13427"/>
    <lineage>
        <taxon>Eukaryota</taxon>
        <taxon>Viridiplantae</taxon>
        <taxon>Streptophyta</taxon>
        <taxon>Embryophyta</taxon>
        <taxon>Tracheophyta</taxon>
        <taxon>Spermatophyta</taxon>
        <taxon>Magnoliopsida</taxon>
        <taxon>eudicotyledons</taxon>
        <taxon>Gunneridae</taxon>
        <taxon>Pentapetalae</taxon>
        <taxon>asterids</taxon>
        <taxon>campanulids</taxon>
        <taxon>Asterales</taxon>
        <taxon>Asteraceae</taxon>
        <taxon>Cichorioideae</taxon>
        <taxon>Cichorieae</taxon>
        <taxon>Cichoriinae</taxon>
        <taxon>Cichorium</taxon>
    </lineage>
</organism>
<gene>
    <name evidence="1" type="ORF">L2E82_31849</name>
</gene>
<evidence type="ECO:0000313" key="2">
    <source>
        <dbReference type="Proteomes" id="UP001055811"/>
    </source>
</evidence>
<sequence length="736" mass="80146">MPPQTLTSTIFFSTVFHLHRRQPSLPATLATDTILTTYNPRYCPPSNTILPPAILATAKHRTPFNISKGFLYGDRLSEEYGKRMVGGQEKAEAEQSSRRRQDGKTFKIGVIEFDDSYWFPFKFDPPPEVNANESSDDDDIDDEDDGISDTWADGEDSEKEEGELREDEDIAMSPREHADVQEHGEPVIGEVGDSGVPCNYNNVPSRSEEQKSEDKEFSVSETADMAVPHNAEVEESSFNGEVGESIPAQIAQPNGSNFLDVGPFNELIKDGCFGPFPSPNITTMGNPIDSEVQRFDVGGSGSKRRKLSKATSRISSFPIENSHLVTNLEKFLFPPPDVNLNVEDGTRPPTPFDLNKRCDSSSSESTTSNKNTIFPIINTDRENEVTSFQSPANPKHNNSTLTNSTTTMVKAIRIHEHGGPEVLKWEEVEVPDPKEGEIRLKQKAIGLNYLDVYMRQGVQNLAPPLPYIPGMEGAGVVTAVGPGVTSCKVGDVVAYASPQVGSYAQERILPADLAVPVPSSLDPVEAAAVIFKGLTAHVLIHKGFKVEPGHTILVHAAAGGVGSLVCQWASAIGATVIGTVSSKEKAVQAKEDGCHHVILYKEEDFVERVMEITSGKGVEVVYDSVGKDTFNGSLACLKKRGFLVLFGTASGVPDPVRVDQIAPKALYYTFSSVTEYTVDNREELLVAAEDLFSAVAKGVLRIRVNHKYPLSQATQAHIDLEGRKTTGSVVLIPDEE</sequence>
<dbReference type="Proteomes" id="UP001055811">
    <property type="component" value="Linkage Group LG06"/>
</dbReference>
<name>A0ACB9BFL3_CICIN</name>